<comment type="caution">
    <text evidence="2">The sequence shown here is derived from an EMBL/GenBank/DDBJ whole genome shotgun (WGS) entry which is preliminary data.</text>
</comment>
<feature type="transmembrane region" description="Helical" evidence="1">
    <location>
        <begin position="281"/>
        <end position="302"/>
    </location>
</feature>
<feature type="transmembrane region" description="Helical" evidence="1">
    <location>
        <begin position="135"/>
        <end position="152"/>
    </location>
</feature>
<feature type="transmembrane region" description="Helical" evidence="1">
    <location>
        <begin position="339"/>
        <end position="357"/>
    </location>
</feature>
<proteinExistence type="predicted"/>
<evidence type="ECO:0000313" key="3">
    <source>
        <dbReference type="Proteomes" id="UP001172778"/>
    </source>
</evidence>
<feature type="transmembrane region" description="Helical" evidence="1">
    <location>
        <begin position="187"/>
        <end position="211"/>
    </location>
</feature>
<protein>
    <submittedName>
        <fullName evidence="2">Uncharacterized protein</fullName>
    </submittedName>
</protein>
<feature type="transmembrane region" description="Helical" evidence="1">
    <location>
        <begin position="108"/>
        <end position="128"/>
    </location>
</feature>
<gene>
    <name evidence="2" type="ORF">PZA18_19340</name>
</gene>
<keyword evidence="1" id="KW-1133">Transmembrane helix</keyword>
<sequence length="578" mass="63042">MTQSINRLPLTSASAPVRTASSGSPAAIWLVLMLALCGIYLWQVFQFTPNAPRDDDLAIFVRLGTFKHWSGWASLGDLLKHHNEHRLGVMSLIAYAQYTLSGVVNFKLLALMGNLSLLLAFAVLAWGVTDRKSEHFWPVCLLGLLVFVQWRYWQASVWPMVTISGFPAILFAVTTMVLLARSERWAFGLAIGSAALATLSQGNGLFIWPAGMLMLAVQQRWRAMAVWTTLTALVIPVYFIGYVAPPSHVPISTALRNPHLLAGYFLVFLGNYPMPGFVGPWRLWLAGLLGGGLLSLSIWTILRHGRQNPALAGMLLFCLISGAAAAMGRATLGLDQALSSRYAIIPSCMWASLLLWAGSRRWPGLSASYGVVLAVLAASWIWSYQQAAPIIEARRLEAELGRVCDDGCVEHLIYPNLAEAFPVVHDAEKDGLFHFPRSKGCLACSVVPLVNAHVVPANAKPYHLVSAKDGWVDRVERQGAALQIVGWARHALAQARVLEMALPAAPSQIKILPVAREDVATMLGDPRHANSGFRLTLQFSDEVSAQAAEKKFCIASRTDSGLALLNGQPAICDHLFLK</sequence>
<keyword evidence="3" id="KW-1185">Reference proteome</keyword>
<feature type="transmembrane region" description="Helical" evidence="1">
    <location>
        <begin position="257"/>
        <end position="275"/>
    </location>
</feature>
<keyword evidence="1" id="KW-0472">Membrane</keyword>
<dbReference type="RefSeq" id="WP_284102522.1">
    <property type="nucleotide sequence ID" value="NZ_JARRAF010000033.1"/>
</dbReference>
<evidence type="ECO:0000256" key="1">
    <source>
        <dbReference type="SAM" id="Phobius"/>
    </source>
</evidence>
<feature type="transmembrane region" description="Helical" evidence="1">
    <location>
        <begin position="364"/>
        <end position="382"/>
    </location>
</feature>
<feature type="transmembrane region" description="Helical" evidence="1">
    <location>
        <begin position="309"/>
        <end position="327"/>
    </location>
</feature>
<feature type="transmembrane region" description="Helical" evidence="1">
    <location>
        <begin position="223"/>
        <end position="245"/>
    </location>
</feature>
<dbReference type="Proteomes" id="UP001172778">
    <property type="component" value="Unassembled WGS sequence"/>
</dbReference>
<organism evidence="2 3">
    <name type="scientific">Parachitinimonas caeni</name>
    <dbReference type="NCBI Taxonomy" id="3031301"/>
    <lineage>
        <taxon>Bacteria</taxon>
        <taxon>Pseudomonadati</taxon>
        <taxon>Pseudomonadota</taxon>
        <taxon>Betaproteobacteria</taxon>
        <taxon>Neisseriales</taxon>
        <taxon>Chitinibacteraceae</taxon>
        <taxon>Parachitinimonas</taxon>
    </lineage>
</organism>
<accession>A0ABT7E4C4</accession>
<reference evidence="2" key="1">
    <citation type="submission" date="2023-03" db="EMBL/GenBank/DDBJ databases">
        <title>Chitinimonas shenzhenensis gen. nov., sp. nov., a novel member of family Burkholderiaceae isolated from activated sludge collected in Shen Zhen, China.</title>
        <authorList>
            <person name="Wang X."/>
        </authorList>
    </citation>
    <scope>NUCLEOTIDE SEQUENCE</scope>
    <source>
        <strain evidence="2">DQS-5</strain>
    </source>
</reference>
<keyword evidence="1" id="KW-0812">Transmembrane</keyword>
<evidence type="ECO:0000313" key="2">
    <source>
        <dbReference type="EMBL" id="MDK2126203.1"/>
    </source>
</evidence>
<name>A0ABT7E4C4_9NEIS</name>
<feature type="transmembrane region" description="Helical" evidence="1">
    <location>
        <begin position="158"/>
        <end position="180"/>
    </location>
</feature>
<dbReference type="EMBL" id="JARRAF010000033">
    <property type="protein sequence ID" value="MDK2126203.1"/>
    <property type="molecule type" value="Genomic_DNA"/>
</dbReference>
<feature type="transmembrane region" description="Helical" evidence="1">
    <location>
        <begin position="26"/>
        <end position="45"/>
    </location>
</feature>